<evidence type="ECO:0008006" key="5">
    <source>
        <dbReference type="Google" id="ProtNLM"/>
    </source>
</evidence>
<dbReference type="RefSeq" id="WP_227895407.1">
    <property type="nucleotide sequence ID" value="NZ_CP099466.1"/>
</dbReference>
<accession>A0A9X1SB88</accession>
<protein>
    <recommendedName>
        <fullName evidence="5">DUF4190 domain-containing protein</fullName>
    </recommendedName>
</protein>
<evidence type="ECO:0000256" key="1">
    <source>
        <dbReference type="SAM" id="MobiDB-lite"/>
    </source>
</evidence>
<feature type="transmembrane region" description="Helical" evidence="2">
    <location>
        <begin position="83"/>
        <end position="106"/>
    </location>
</feature>
<proteinExistence type="predicted"/>
<organism evidence="3 4">
    <name type="scientific">Arthrobacter caoxuetaonis</name>
    <dbReference type="NCBI Taxonomy" id="2886935"/>
    <lineage>
        <taxon>Bacteria</taxon>
        <taxon>Bacillati</taxon>
        <taxon>Actinomycetota</taxon>
        <taxon>Actinomycetes</taxon>
        <taxon>Micrococcales</taxon>
        <taxon>Micrococcaceae</taxon>
        <taxon>Arthrobacter</taxon>
    </lineage>
</organism>
<feature type="region of interest" description="Disordered" evidence="1">
    <location>
        <begin position="128"/>
        <end position="168"/>
    </location>
</feature>
<evidence type="ECO:0000313" key="4">
    <source>
        <dbReference type="Proteomes" id="UP001139158"/>
    </source>
</evidence>
<dbReference type="EMBL" id="JAJFZV010000005">
    <property type="protein sequence ID" value="MCC3297520.1"/>
    <property type="molecule type" value="Genomic_DNA"/>
</dbReference>
<gene>
    <name evidence="3" type="ORF">LJ757_06830</name>
</gene>
<name>A0A9X1SB88_9MICC</name>
<feature type="transmembrane region" description="Helical" evidence="2">
    <location>
        <begin position="52"/>
        <end position="71"/>
    </location>
</feature>
<comment type="caution">
    <text evidence="3">The sequence shown here is derived from an EMBL/GenBank/DDBJ whole genome shotgun (WGS) entry which is preliminary data.</text>
</comment>
<evidence type="ECO:0000313" key="3">
    <source>
        <dbReference type="EMBL" id="MCC3297520.1"/>
    </source>
</evidence>
<keyword evidence="2" id="KW-0472">Membrane</keyword>
<keyword evidence="4" id="KW-1185">Reference proteome</keyword>
<reference evidence="3" key="1">
    <citation type="submission" date="2021-10" db="EMBL/GenBank/DDBJ databases">
        <title>Novel species in genus Arthrobacter.</title>
        <authorList>
            <person name="Liu Y."/>
        </authorList>
    </citation>
    <scope>NUCLEOTIDE SEQUENCE</scope>
    <source>
        <strain evidence="3">Zg-Y453</strain>
    </source>
</reference>
<keyword evidence="2" id="KW-1133">Transmembrane helix</keyword>
<evidence type="ECO:0000256" key="2">
    <source>
        <dbReference type="SAM" id="Phobius"/>
    </source>
</evidence>
<dbReference type="Proteomes" id="UP001139158">
    <property type="component" value="Unassembled WGS sequence"/>
</dbReference>
<keyword evidence="2" id="KW-0812">Transmembrane</keyword>
<sequence length="168" mass="16753">MGTQPNDPMYSYGQGYPPSGVRSNQGWGLALAGLIFGVVALGMFWIPLINYLALALAVVGLGLSIAALVIAVRRGTTAKILSIAAVIVSGLAFVLCAMAIFLWGALFSSIGEDEDTTRYVPAPTVTITSPAATGSSGGMAPSSSAPSTGTGTSTGTSTGATSSATSSE</sequence>
<dbReference type="AlphaFoldDB" id="A0A9X1SB88"/>
<feature type="transmembrane region" description="Helical" evidence="2">
    <location>
        <begin position="27"/>
        <end position="46"/>
    </location>
</feature>